<organism evidence="3 4">
    <name type="scientific">Cyberlindnera jadinii (strain ATCC 18201 / CBS 1600 / BCRC 20928 / JCM 3617 / NBRC 0987 / NRRL Y-1542)</name>
    <name type="common">Torula yeast</name>
    <name type="synonym">Candida utilis</name>
    <dbReference type="NCBI Taxonomy" id="983966"/>
    <lineage>
        <taxon>Eukaryota</taxon>
        <taxon>Fungi</taxon>
        <taxon>Dikarya</taxon>
        <taxon>Ascomycota</taxon>
        <taxon>Saccharomycotina</taxon>
        <taxon>Saccharomycetes</taxon>
        <taxon>Phaffomycetales</taxon>
        <taxon>Phaffomycetaceae</taxon>
        <taxon>Cyberlindnera</taxon>
    </lineage>
</organism>
<keyword evidence="2" id="KW-0472">Membrane</keyword>
<sequence length="132" mass="15091">MIIIFRRPLANMFSKDDQVVDMIVDIFPLIAVVEIFDAMNAVAGSCLRGQGMQRIGSYINLVVYYVIGVPLAWLFGYYWDFKLEGLWISIGFGLFLIGVSESWCVIKADWKKVLEEAQLRKINELENAEMSD</sequence>
<protein>
    <recommendedName>
        <fullName evidence="5">MATE efflux family protein</fullName>
    </recommendedName>
</protein>
<evidence type="ECO:0008006" key="5">
    <source>
        <dbReference type="Google" id="ProtNLM"/>
    </source>
</evidence>
<comment type="similarity">
    <text evidence="1">Belongs to the multi antimicrobial extrusion (MATE) (TC 2.A.66.1) family.</text>
</comment>
<dbReference type="Pfam" id="PF01554">
    <property type="entry name" value="MatE"/>
    <property type="match status" value="1"/>
</dbReference>
<evidence type="ECO:0000256" key="2">
    <source>
        <dbReference type="SAM" id="Phobius"/>
    </source>
</evidence>
<dbReference type="PANTHER" id="PTHR11206">
    <property type="entry name" value="MULTIDRUG RESISTANCE PROTEIN"/>
    <property type="match status" value="1"/>
</dbReference>
<dbReference type="GO" id="GO:0015297">
    <property type="term" value="F:antiporter activity"/>
    <property type="evidence" value="ECO:0007669"/>
    <property type="project" value="InterPro"/>
</dbReference>
<feature type="transmembrane region" description="Helical" evidence="2">
    <location>
        <begin position="58"/>
        <end position="79"/>
    </location>
</feature>
<keyword evidence="2" id="KW-0812">Transmembrane</keyword>
<dbReference type="GO" id="GO:0042910">
    <property type="term" value="F:xenobiotic transmembrane transporter activity"/>
    <property type="evidence" value="ECO:0007669"/>
    <property type="project" value="InterPro"/>
</dbReference>
<dbReference type="AlphaFoldDB" id="A0A0H5BZN2"/>
<dbReference type="Proteomes" id="UP000038830">
    <property type="component" value="Unassembled WGS sequence"/>
</dbReference>
<evidence type="ECO:0000313" key="3">
    <source>
        <dbReference type="EMBL" id="CEP20990.1"/>
    </source>
</evidence>
<gene>
    <name evidence="3" type="ORF">BN1211_0980</name>
</gene>
<accession>A0A0H5BZN2</accession>
<evidence type="ECO:0000256" key="1">
    <source>
        <dbReference type="ARBA" id="ARBA00010199"/>
    </source>
</evidence>
<keyword evidence="2" id="KW-1133">Transmembrane helix</keyword>
<dbReference type="EMBL" id="CDQK01000001">
    <property type="protein sequence ID" value="CEP20990.1"/>
    <property type="molecule type" value="Genomic_DNA"/>
</dbReference>
<proteinExistence type="inferred from homology"/>
<feature type="transmembrane region" description="Helical" evidence="2">
    <location>
        <begin position="85"/>
        <end position="106"/>
    </location>
</feature>
<dbReference type="GO" id="GO:0016020">
    <property type="term" value="C:membrane"/>
    <property type="evidence" value="ECO:0007669"/>
    <property type="project" value="InterPro"/>
</dbReference>
<dbReference type="InterPro" id="IPR002528">
    <property type="entry name" value="MATE_fam"/>
</dbReference>
<name>A0A0H5BZN2_CYBJN</name>
<evidence type="ECO:0000313" key="4">
    <source>
        <dbReference type="Proteomes" id="UP000038830"/>
    </source>
</evidence>
<reference evidence="4" key="1">
    <citation type="journal article" date="2015" name="J. Biotechnol.">
        <title>The structure of the Cyberlindnera jadinii genome and its relation to Candida utilis analyzed by the occurrence of single nucleotide polymorphisms.</title>
        <authorList>
            <person name="Rupp O."/>
            <person name="Brinkrolf K."/>
            <person name="Buerth C."/>
            <person name="Kunigo M."/>
            <person name="Schneider J."/>
            <person name="Jaenicke S."/>
            <person name="Goesmann A."/>
            <person name="Puehler A."/>
            <person name="Jaeger K.-E."/>
            <person name="Ernst J.F."/>
        </authorList>
    </citation>
    <scope>NUCLEOTIDE SEQUENCE [LARGE SCALE GENOMIC DNA]</scope>
    <source>
        <strain evidence="4">ATCC 18201 / CBS 1600 / BCRC 20928 / JCM 3617 / NBRC 0987 / NRRL Y-1542</strain>
    </source>
</reference>